<reference evidence="2" key="1">
    <citation type="submission" date="2019-10" db="EMBL/GenBank/DDBJ databases">
        <title>Draft genome sequece of Microseira wollei NIES-4236.</title>
        <authorList>
            <person name="Yamaguchi H."/>
            <person name="Suzuki S."/>
            <person name="Kawachi M."/>
        </authorList>
    </citation>
    <scope>NUCLEOTIDE SEQUENCE</scope>
    <source>
        <strain evidence="2">NIES-4236</strain>
    </source>
</reference>
<sequence>MKANNRQYRHNNHSVGAATVHLVWIPKRRKPVLVGDVKLRLSQILTEVANEKQSIIKCLEIAPAHVHLLVEYDPNTPINSIVKAFKGRSSRYLRQEFPHLLKLPTLWTHAYFYDSTGKVSSAIIEAYINDPHHSK</sequence>
<feature type="domain" description="Transposase IS200-like" evidence="1">
    <location>
        <begin position="15"/>
        <end position="131"/>
    </location>
</feature>
<evidence type="ECO:0000313" key="2">
    <source>
        <dbReference type="EMBL" id="GET44543.1"/>
    </source>
</evidence>
<dbReference type="RefSeq" id="WP_226594700.1">
    <property type="nucleotide sequence ID" value="NZ_BLAY01000404.1"/>
</dbReference>
<dbReference type="SUPFAM" id="SSF143422">
    <property type="entry name" value="Transposase IS200-like"/>
    <property type="match status" value="1"/>
</dbReference>
<dbReference type="GO" id="GO:0003677">
    <property type="term" value="F:DNA binding"/>
    <property type="evidence" value="ECO:0007669"/>
    <property type="project" value="InterPro"/>
</dbReference>
<accession>A0AAV3XPA0</accession>
<dbReference type="AlphaFoldDB" id="A0AAV3XPA0"/>
<dbReference type="SMART" id="SM01321">
    <property type="entry name" value="Y1_Tnp"/>
    <property type="match status" value="1"/>
</dbReference>
<evidence type="ECO:0000259" key="1">
    <source>
        <dbReference type="SMART" id="SM01321"/>
    </source>
</evidence>
<proteinExistence type="predicted"/>
<protein>
    <submittedName>
        <fullName evidence="2">Transposase IS200-family protein</fullName>
    </submittedName>
</protein>
<dbReference type="NCBIfam" id="NF033573">
    <property type="entry name" value="transpos_IS200"/>
    <property type="match status" value="1"/>
</dbReference>
<evidence type="ECO:0000313" key="3">
    <source>
        <dbReference type="Proteomes" id="UP001050975"/>
    </source>
</evidence>
<name>A0AAV3XPA0_9CYAN</name>
<dbReference type="InterPro" id="IPR036515">
    <property type="entry name" value="Transposase_17_sf"/>
</dbReference>
<dbReference type="Gene3D" id="3.30.70.1290">
    <property type="entry name" value="Transposase IS200-like"/>
    <property type="match status" value="1"/>
</dbReference>
<dbReference type="Pfam" id="PF01797">
    <property type="entry name" value="Y1_Tnp"/>
    <property type="match status" value="1"/>
</dbReference>
<gene>
    <name evidence="2" type="ORF">MiSe_93730</name>
</gene>
<organism evidence="2 3">
    <name type="scientific">Microseira wollei NIES-4236</name>
    <dbReference type="NCBI Taxonomy" id="2530354"/>
    <lineage>
        <taxon>Bacteria</taxon>
        <taxon>Bacillati</taxon>
        <taxon>Cyanobacteriota</taxon>
        <taxon>Cyanophyceae</taxon>
        <taxon>Oscillatoriophycideae</taxon>
        <taxon>Aerosakkonematales</taxon>
        <taxon>Aerosakkonemataceae</taxon>
        <taxon>Microseira</taxon>
    </lineage>
</organism>
<dbReference type="Proteomes" id="UP001050975">
    <property type="component" value="Unassembled WGS sequence"/>
</dbReference>
<dbReference type="InterPro" id="IPR002686">
    <property type="entry name" value="Transposase_17"/>
</dbReference>
<dbReference type="EMBL" id="BLAY01000404">
    <property type="protein sequence ID" value="GET44543.1"/>
    <property type="molecule type" value="Genomic_DNA"/>
</dbReference>
<dbReference type="GO" id="GO:0006313">
    <property type="term" value="P:DNA transposition"/>
    <property type="evidence" value="ECO:0007669"/>
    <property type="project" value="InterPro"/>
</dbReference>
<dbReference type="PANTHER" id="PTHR33360">
    <property type="entry name" value="TRANSPOSASE FOR INSERTION SEQUENCE ELEMENT IS200"/>
    <property type="match status" value="1"/>
</dbReference>
<comment type="caution">
    <text evidence="2">The sequence shown here is derived from an EMBL/GenBank/DDBJ whole genome shotgun (WGS) entry which is preliminary data.</text>
</comment>
<dbReference type="PANTHER" id="PTHR33360:SF2">
    <property type="entry name" value="TRANSPOSASE FOR INSERTION SEQUENCE ELEMENT IS200"/>
    <property type="match status" value="1"/>
</dbReference>
<keyword evidence="3" id="KW-1185">Reference proteome</keyword>
<dbReference type="GO" id="GO:0004803">
    <property type="term" value="F:transposase activity"/>
    <property type="evidence" value="ECO:0007669"/>
    <property type="project" value="InterPro"/>
</dbReference>